<feature type="transmembrane region" description="Helical" evidence="7">
    <location>
        <begin position="80"/>
        <end position="99"/>
    </location>
</feature>
<comment type="similarity">
    <text evidence="2">Belongs to the MgtC/SapB family.</text>
</comment>
<gene>
    <name evidence="9" type="ORF">L3049_13455</name>
</gene>
<evidence type="ECO:0000259" key="8">
    <source>
        <dbReference type="Pfam" id="PF02308"/>
    </source>
</evidence>
<evidence type="ECO:0000256" key="7">
    <source>
        <dbReference type="SAM" id="Phobius"/>
    </source>
</evidence>
<organism evidence="9 10">
    <name type="scientific">Paralabilibaculum antarcticum</name>
    <dbReference type="NCBI Taxonomy" id="2912572"/>
    <lineage>
        <taxon>Bacteria</taxon>
        <taxon>Pseudomonadati</taxon>
        <taxon>Bacteroidota</taxon>
        <taxon>Bacteroidia</taxon>
        <taxon>Marinilabiliales</taxon>
        <taxon>Marinifilaceae</taxon>
        <taxon>Paralabilibaculum</taxon>
    </lineage>
</organism>
<keyword evidence="10" id="KW-1185">Reference proteome</keyword>
<name>A0ABT5VW27_9BACT</name>
<dbReference type="InterPro" id="IPR003416">
    <property type="entry name" value="MgtC/SapB/SrpB/YhiD_fam"/>
</dbReference>
<comment type="subcellular location">
    <subcellularLocation>
        <location evidence="1">Cell membrane</location>
        <topology evidence="1">Multi-pass membrane protein</topology>
    </subcellularLocation>
</comment>
<dbReference type="EMBL" id="JAKJSC010000002">
    <property type="protein sequence ID" value="MDE5419007.1"/>
    <property type="molecule type" value="Genomic_DNA"/>
</dbReference>
<sequence>MDYFLQLISETQITTETIFFRLTLSFIIGFIVGVEREKHKQPAGLRTHILICMGSTLIMLLSIFVPQTFPEFQNGDPSRIAAQVVSGIGFLGAGAIMKFGVNVKGLTTAASIWVVAALGLTIGAGMYMGAIIGTAILLIALVVLDVLGKKVFTNKFIKRLNIYTQGQKVHSDDFLPILGKYKVAVRTIDIEHSFEEDKISYYLTVQISEKVKLTDLTSDLNSISGIKRVKLQQIL</sequence>
<evidence type="ECO:0000256" key="2">
    <source>
        <dbReference type="ARBA" id="ARBA00009298"/>
    </source>
</evidence>
<feature type="transmembrane region" description="Helical" evidence="7">
    <location>
        <begin position="106"/>
        <end position="124"/>
    </location>
</feature>
<dbReference type="PANTHER" id="PTHR33778:SF1">
    <property type="entry name" value="MAGNESIUM TRANSPORTER YHID-RELATED"/>
    <property type="match status" value="1"/>
</dbReference>
<keyword evidence="3" id="KW-1003">Cell membrane</keyword>
<dbReference type="Pfam" id="PF02308">
    <property type="entry name" value="MgtC"/>
    <property type="match status" value="1"/>
</dbReference>
<keyword evidence="5 7" id="KW-1133">Transmembrane helix</keyword>
<evidence type="ECO:0000313" key="10">
    <source>
        <dbReference type="Proteomes" id="UP001528920"/>
    </source>
</evidence>
<feature type="domain" description="MgtC/SapB/SrpB/YhiD N-terminal" evidence="8">
    <location>
        <begin position="22"/>
        <end position="148"/>
    </location>
</feature>
<dbReference type="RefSeq" id="WP_275110336.1">
    <property type="nucleotide sequence ID" value="NZ_JAKJSC010000002.1"/>
</dbReference>
<dbReference type="PRINTS" id="PR01837">
    <property type="entry name" value="MGTCSAPBPROT"/>
</dbReference>
<evidence type="ECO:0000256" key="3">
    <source>
        <dbReference type="ARBA" id="ARBA00022475"/>
    </source>
</evidence>
<feature type="transmembrane region" description="Helical" evidence="7">
    <location>
        <begin position="130"/>
        <end position="148"/>
    </location>
</feature>
<dbReference type="InterPro" id="IPR049177">
    <property type="entry name" value="MgtC_SapB_SrpB_YhiD_N"/>
</dbReference>
<comment type="caution">
    <text evidence="9">The sequence shown here is derived from an EMBL/GenBank/DDBJ whole genome shotgun (WGS) entry which is preliminary data.</text>
</comment>
<evidence type="ECO:0000256" key="4">
    <source>
        <dbReference type="ARBA" id="ARBA00022692"/>
    </source>
</evidence>
<keyword evidence="4 7" id="KW-0812">Transmembrane</keyword>
<feature type="transmembrane region" description="Helical" evidence="7">
    <location>
        <begin position="47"/>
        <end position="65"/>
    </location>
</feature>
<dbReference type="Proteomes" id="UP001528920">
    <property type="component" value="Unassembled WGS sequence"/>
</dbReference>
<evidence type="ECO:0000313" key="9">
    <source>
        <dbReference type="EMBL" id="MDE5419007.1"/>
    </source>
</evidence>
<dbReference type="PANTHER" id="PTHR33778">
    <property type="entry name" value="PROTEIN MGTC"/>
    <property type="match status" value="1"/>
</dbReference>
<evidence type="ECO:0000256" key="6">
    <source>
        <dbReference type="ARBA" id="ARBA00023136"/>
    </source>
</evidence>
<protein>
    <submittedName>
        <fullName evidence="9">MgtC/SapB family protein</fullName>
    </submittedName>
</protein>
<keyword evidence="6 7" id="KW-0472">Membrane</keyword>
<accession>A0ABT5VW27</accession>
<feature type="transmembrane region" description="Helical" evidence="7">
    <location>
        <begin position="18"/>
        <end position="35"/>
    </location>
</feature>
<proteinExistence type="inferred from homology"/>
<evidence type="ECO:0000256" key="5">
    <source>
        <dbReference type="ARBA" id="ARBA00022989"/>
    </source>
</evidence>
<evidence type="ECO:0000256" key="1">
    <source>
        <dbReference type="ARBA" id="ARBA00004651"/>
    </source>
</evidence>
<reference evidence="9 10" key="1">
    <citation type="submission" date="2022-01" db="EMBL/GenBank/DDBJ databases">
        <title>Labilibaculum sp. nov, a marine bacterium isolated from Antarctica.</title>
        <authorList>
            <person name="Dai W."/>
        </authorList>
    </citation>
    <scope>NUCLEOTIDE SEQUENCE [LARGE SCALE GENOMIC DNA]</scope>
    <source>
        <strain evidence="9 10">DW002</strain>
    </source>
</reference>